<keyword evidence="5" id="KW-1185">Reference proteome</keyword>
<evidence type="ECO:0000259" key="2">
    <source>
        <dbReference type="Pfam" id="PF26144"/>
    </source>
</evidence>
<dbReference type="Pfam" id="PF26145">
    <property type="entry name" value="DUF8041"/>
    <property type="match status" value="2"/>
</dbReference>
<evidence type="ECO:0000259" key="3">
    <source>
        <dbReference type="Pfam" id="PF26145"/>
    </source>
</evidence>
<evidence type="ECO:0000313" key="4">
    <source>
        <dbReference type="EMBL" id="PUZ54041.1"/>
    </source>
</evidence>
<feature type="compositionally biased region" description="Polar residues" evidence="1">
    <location>
        <begin position="270"/>
        <end position="289"/>
    </location>
</feature>
<dbReference type="InterPro" id="IPR058937">
    <property type="entry name" value="ACL_Hsps-like_put"/>
</dbReference>
<feature type="domain" description="DUF8041" evidence="3">
    <location>
        <begin position="111"/>
        <end position="220"/>
    </location>
</feature>
<evidence type="ECO:0008006" key="6">
    <source>
        <dbReference type="Google" id="ProtNLM"/>
    </source>
</evidence>
<dbReference type="InterPro" id="IPR008978">
    <property type="entry name" value="HSP20-like_chaperone"/>
</dbReference>
<dbReference type="OrthoDB" id="1695413at2759"/>
<dbReference type="Gene3D" id="2.60.40.790">
    <property type="match status" value="1"/>
</dbReference>
<gene>
    <name evidence="4" type="ORF">GQ55_5G097500</name>
</gene>
<dbReference type="Gramene" id="PUZ54041">
    <property type="protein sequence ID" value="PUZ54041"/>
    <property type="gene ID" value="GQ55_5G097500"/>
</dbReference>
<dbReference type="PANTHER" id="PTHR33981">
    <property type="entry name" value="EXPRESSED PROTEIN"/>
    <property type="match status" value="1"/>
</dbReference>
<dbReference type="Proteomes" id="UP000244336">
    <property type="component" value="Chromosome 5"/>
</dbReference>
<dbReference type="EMBL" id="CM009753">
    <property type="protein sequence ID" value="PUZ54041.1"/>
    <property type="molecule type" value="Genomic_DNA"/>
</dbReference>
<dbReference type="Pfam" id="PF26144">
    <property type="entry name" value="ACL_Hsps-like"/>
    <property type="match status" value="1"/>
</dbReference>
<dbReference type="CDD" id="cd06464">
    <property type="entry name" value="ACD_sHsps-like"/>
    <property type="match status" value="1"/>
</dbReference>
<evidence type="ECO:0000313" key="5">
    <source>
        <dbReference type="Proteomes" id="UP000244336"/>
    </source>
</evidence>
<proteinExistence type="predicted"/>
<feature type="region of interest" description="Disordered" evidence="1">
    <location>
        <begin position="260"/>
        <end position="312"/>
    </location>
</feature>
<sequence length="492" mass="54597">MGEDLVTTLSMENGVGGGHHGPCTLLSMDPSGHLAAPDDRAVGVMVQALIGGGAAVGGRAHAVSPSGAPPPDINQPWQTDLCGMLDVSLGPQLYSAEAMLSCVAPKAGSRKAAKRGDSIWGAWFFFTFYFKPLLSDKCKDKVVRDSNGVSGFDKSDLRLDMFLVQHDMENMYMWVFKERPENALGKMQLRSYMNGHSRPGEPQFPFSVDRGFVRSHRMQRLTEADLRRWAELTGRELNFIIPQEASDFGTWRTMPNSELELERPHPVVKSNGTQNAKKSGLNLSSPSNHSGEDGMDLSPVSSKRRKELSPQAMDEEVFLPVNSCTQKTQQDVEMHSAVQSSWLHEFAGVMRNACGPVTAAKSIYEDDQGYMIMVSLPFVDQQRVKVSWRNTLTRGIVKIVCVSTARMQHIRRHGRIFKLADPSPEHCPPGDFIREIPLATRIPEDAKLEAYFDEAASVLEIMVPKRGNEPEEHEVRVSLRPPHFGANDLLLT</sequence>
<feature type="domain" description="DUF8041" evidence="3">
    <location>
        <begin position="221"/>
        <end position="252"/>
    </location>
</feature>
<evidence type="ECO:0000256" key="1">
    <source>
        <dbReference type="SAM" id="MobiDB-lite"/>
    </source>
</evidence>
<dbReference type="InterPro" id="IPR058354">
    <property type="entry name" value="DUF8041"/>
</dbReference>
<feature type="domain" description="Hsps-like putative alpha-crystallin-like" evidence="2">
    <location>
        <begin position="357"/>
        <end position="465"/>
    </location>
</feature>
<dbReference type="AlphaFoldDB" id="A0A2T7DEM4"/>
<protein>
    <recommendedName>
        <fullName evidence="6">SHSP domain-containing protein</fullName>
    </recommendedName>
</protein>
<dbReference type="PANTHER" id="PTHR33981:SF18">
    <property type="entry name" value="OS01G0840200 PROTEIN"/>
    <property type="match status" value="1"/>
</dbReference>
<accession>A0A2T7DEM4</accession>
<reference evidence="4 5" key="1">
    <citation type="submission" date="2018-04" db="EMBL/GenBank/DDBJ databases">
        <title>WGS assembly of Panicum hallii var. hallii HAL2.</title>
        <authorList>
            <person name="Lovell J."/>
            <person name="Jenkins J."/>
            <person name="Lowry D."/>
            <person name="Mamidi S."/>
            <person name="Sreedasyam A."/>
            <person name="Weng X."/>
            <person name="Barry K."/>
            <person name="Bonette J."/>
            <person name="Campitelli B."/>
            <person name="Daum C."/>
            <person name="Gordon S."/>
            <person name="Gould B."/>
            <person name="Lipzen A."/>
            <person name="MacQueen A."/>
            <person name="Palacio-Mejia J."/>
            <person name="Plott C."/>
            <person name="Shakirov E."/>
            <person name="Shu S."/>
            <person name="Yoshinaga Y."/>
            <person name="Zane M."/>
            <person name="Rokhsar D."/>
            <person name="Grimwood J."/>
            <person name="Schmutz J."/>
            <person name="Juenger T."/>
        </authorList>
    </citation>
    <scope>NUCLEOTIDE SEQUENCE [LARGE SCALE GENOMIC DNA]</scope>
    <source>
        <strain evidence="5">cv. HAL2</strain>
    </source>
</reference>
<organism evidence="4 5">
    <name type="scientific">Panicum hallii var. hallii</name>
    <dbReference type="NCBI Taxonomy" id="1504633"/>
    <lineage>
        <taxon>Eukaryota</taxon>
        <taxon>Viridiplantae</taxon>
        <taxon>Streptophyta</taxon>
        <taxon>Embryophyta</taxon>
        <taxon>Tracheophyta</taxon>
        <taxon>Spermatophyta</taxon>
        <taxon>Magnoliopsida</taxon>
        <taxon>Liliopsida</taxon>
        <taxon>Poales</taxon>
        <taxon>Poaceae</taxon>
        <taxon>PACMAD clade</taxon>
        <taxon>Panicoideae</taxon>
        <taxon>Panicodae</taxon>
        <taxon>Paniceae</taxon>
        <taxon>Panicinae</taxon>
        <taxon>Panicum</taxon>
        <taxon>Panicum sect. Panicum</taxon>
    </lineage>
</organism>
<name>A0A2T7DEM4_9POAL</name>